<name>A0ABT6N798_9SPHN</name>
<reference evidence="2" key="1">
    <citation type="submission" date="2023-04" db="EMBL/GenBank/DDBJ databases">
        <title>Sphingomonas sp. MAHUQ-71 isolated from rice field.</title>
        <authorList>
            <person name="Huq M.A."/>
        </authorList>
    </citation>
    <scope>NUCLEOTIDE SEQUENCE</scope>
    <source>
        <strain evidence="2">MAHUQ-71</strain>
    </source>
</reference>
<gene>
    <name evidence="2" type="ORF">QGN17_19740</name>
</gene>
<evidence type="ECO:0000313" key="3">
    <source>
        <dbReference type="Proteomes" id="UP001160625"/>
    </source>
</evidence>
<evidence type="ECO:0000256" key="1">
    <source>
        <dbReference type="SAM" id="MobiDB-lite"/>
    </source>
</evidence>
<dbReference type="EMBL" id="JARYGZ010000005">
    <property type="protein sequence ID" value="MDH7640976.1"/>
    <property type="molecule type" value="Genomic_DNA"/>
</dbReference>
<keyword evidence="3" id="KW-1185">Reference proteome</keyword>
<dbReference type="RefSeq" id="WP_281046321.1">
    <property type="nucleotide sequence ID" value="NZ_JARYGZ010000005.1"/>
</dbReference>
<dbReference type="SUPFAM" id="SSF48208">
    <property type="entry name" value="Six-hairpin glycosidases"/>
    <property type="match status" value="1"/>
</dbReference>
<proteinExistence type="predicted"/>
<feature type="region of interest" description="Disordered" evidence="1">
    <location>
        <begin position="112"/>
        <end position="136"/>
    </location>
</feature>
<protein>
    <recommendedName>
        <fullName evidence="4">Tat pathway signal protein</fullName>
    </recommendedName>
</protein>
<organism evidence="2 3">
    <name type="scientific">Sphingomonas oryzagri</name>
    <dbReference type="NCBI Taxonomy" id="3042314"/>
    <lineage>
        <taxon>Bacteria</taxon>
        <taxon>Pseudomonadati</taxon>
        <taxon>Pseudomonadota</taxon>
        <taxon>Alphaproteobacteria</taxon>
        <taxon>Sphingomonadales</taxon>
        <taxon>Sphingomonadaceae</taxon>
        <taxon>Sphingomonas</taxon>
    </lineage>
</organism>
<comment type="caution">
    <text evidence="2">The sequence shown here is derived from an EMBL/GenBank/DDBJ whole genome shotgun (WGS) entry which is preliminary data.</text>
</comment>
<evidence type="ECO:0008006" key="4">
    <source>
        <dbReference type="Google" id="ProtNLM"/>
    </source>
</evidence>
<dbReference type="Proteomes" id="UP001160625">
    <property type="component" value="Unassembled WGS sequence"/>
</dbReference>
<accession>A0ABT6N798</accession>
<dbReference type="InterPro" id="IPR008928">
    <property type="entry name" value="6-hairpin_glycosidase_sf"/>
</dbReference>
<sequence length="768" mass="84497">MNRRDFLQSTVAGAAIVGTKQGVAAAPLPPLAPDALAGHTKLTEITIDGTRWAVWEDLRDADGAISFASPTGGLSLAKRTEPMFATADPPHLGLQMRDIALADADLLADRLLAGGGDPDPDRVRDAAPPSGSQFDADKIGARLPWTTFVGTRQAEDTMPVFRNGRTRTYRPEHRFPELSGDDIALHRREGLLGGWLPAVHKVIPREGGGHWDLLVFADTDADNRFIVETWHRTLHVEDGRIVAADYGHSYAPYPPRRAHPTPEAFYTALFRFARAWQAELVPGVTVSLPDAEWADMANHAFAKELIVRPGGTWPKYGAVDRDYYGSEYDGFQDTFTSSLYANLLWGRFAQARAVLDQYFTDFVFPDGLVDMRGPETGQYGLTLALIARYLRLTGDAATIGKHRDKIRATATLLADLHDASLKLPATDRGHGLIHGWSESDACLHPDPTLWWKPYWANSAFAVRGWREIAGIWVGIGGSAADAADWTDRAHRLQQRLEQGIRANIRRDLKPAYIGPLPGVDETFRQALSHGKRSEQGWPHRAYAELLQAGVLPPDLEALVIDCVRGHGGTTLGVVANVGAPNAESRDILGFISYGYAEALLRQDRIEEYLLFLYSHRFHAHTRGSWVAGEVSGITGDLALFCIPAQLTIPKLLRWMLAYEDADADRLHLARAVPTRWILSGKSIAIADAPTRWGPCGFSMRQVAADRIEATVQMPPRSPRETLLRVRLPSGRAIHRITIDGKTAAAPRGSDIPLPASGRPERRITIDLV</sequence>
<evidence type="ECO:0000313" key="2">
    <source>
        <dbReference type="EMBL" id="MDH7640976.1"/>
    </source>
</evidence>